<gene>
    <name evidence="1" type="ORF">CRECT_0495</name>
</gene>
<sequence>MQERTLEELYKKLKEFDRLAGKEEFLFDEIRDAVEAQDLAFAAQICDFVLNDEFEKFGAFLRTRALMWLTDYIAQNLKESESEYPNFDDFVGCLWKFKWIVSGVAKSSMIEKELIDEANEAMAFYYERMELSLASYYKALMNQNIDMGDAREAKANYELWKKLAKDDMADCEACEASDEIAYLNFAGEHAAALELAAPILSGELTCGEVPHTTYAPILFSMIKTGKIEEAKALLPKAAATIESNPRVINEIAPLIEIAVRLDERETALNLARKHSEAILDGNDDLNDLRFFIAVSAFGDESDYKTALELAGKFDARNGNTYYSDYLNEFYAESGF</sequence>
<protein>
    <recommendedName>
        <fullName evidence="3">Tetratricopeptide repeat protein</fullName>
    </recommendedName>
</protein>
<proteinExistence type="predicted"/>
<reference evidence="1 2" key="1">
    <citation type="submission" date="2016-07" db="EMBL/GenBank/DDBJ databases">
        <title>Comparative genomics of the Campylobacter concisus group.</title>
        <authorList>
            <person name="Miller W.G."/>
            <person name="Yee E."/>
            <person name="Chapman M.H."/>
            <person name="Huynh S."/>
            <person name="Bono J.L."/>
            <person name="On S.L.W."/>
            <person name="StLeger J."/>
            <person name="Foster G."/>
            <person name="Parker C.T."/>
        </authorList>
    </citation>
    <scope>NUCLEOTIDE SEQUENCE [LARGE SCALE GENOMIC DNA]</scope>
    <source>
        <strain evidence="1 2">ATCC 33238</strain>
    </source>
</reference>
<dbReference type="Proteomes" id="UP000502377">
    <property type="component" value="Chromosome"/>
</dbReference>
<evidence type="ECO:0000313" key="1">
    <source>
        <dbReference type="EMBL" id="QCD46185.1"/>
    </source>
</evidence>
<name>A0A6G5QKG2_CAMRE</name>
<organism evidence="1 2">
    <name type="scientific">Campylobacter rectus</name>
    <name type="common">Wolinella recta</name>
    <dbReference type="NCBI Taxonomy" id="203"/>
    <lineage>
        <taxon>Bacteria</taxon>
        <taxon>Pseudomonadati</taxon>
        <taxon>Campylobacterota</taxon>
        <taxon>Epsilonproteobacteria</taxon>
        <taxon>Campylobacterales</taxon>
        <taxon>Campylobacteraceae</taxon>
        <taxon>Campylobacter</taxon>
    </lineage>
</organism>
<evidence type="ECO:0000313" key="2">
    <source>
        <dbReference type="Proteomes" id="UP000502377"/>
    </source>
</evidence>
<accession>A0A6G5QKG2</accession>
<dbReference type="KEGG" id="crx:CRECT_0495"/>
<dbReference type="AlphaFoldDB" id="A0A6G5QKG2"/>
<evidence type="ECO:0008006" key="3">
    <source>
        <dbReference type="Google" id="ProtNLM"/>
    </source>
</evidence>
<dbReference type="RefSeq" id="WP_002946078.1">
    <property type="nucleotide sequence ID" value="NZ_CP012543.1"/>
</dbReference>
<dbReference type="EMBL" id="CP012543">
    <property type="protein sequence ID" value="QCD46185.1"/>
    <property type="molecule type" value="Genomic_DNA"/>
</dbReference>